<organism evidence="7">
    <name type="scientific">Hymenolepis diminuta</name>
    <name type="common">Rat tapeworm</name>
    <dbReference type="NCBI Taxonomy" id="6216"/>
    <lineage>
        <taxon>Eukaryota</taxon>
        <taxon>Metazoa</taxon>
        <taxon>Spiralia</taxon>
        <taxon>Lophotrochozoa</taxon>
        <taxon>Platyhelminthes</taxon>
        <taxon>Cestoda</taxon>
        <taxon>Eucestoda</taxon>
        <taxon>Cyclophyllidea</taxon>
        <taxon>Hymenolepididae</taxon>
        <taxon>Hymenolepis</taxon>
    </lineage>
</organism>
<feature type="region of interest" description="Disordered" evidence="1">
    <location>
        <begin position="181"/>
        <end position="200"/>
    </location>
</feature>
<evidence type="ECO:0000256" key="2">
    <source>
        <dbReference type="SAM" id="SignalP"/>
    </source>
</evidence>
<dbReference type="AlphaFoldDB" id="A0A0R3SVK3"/>
<feature type="region of interest" description="Disordered" evidence="1">
    <location>
        <begin position="118"/>
        <end position="152"/>
    </location>
</feature>
<dbReference type="OrthoDB" id="6282606at2759"/>
<feature type="chain" id="PRO_5044546587" evidence="2">
    <location>
        <begin position="18"/>
        <end position="264"/>
    </location>
</feature>
<reference evidence="4 6" key="3">
    <citation type="submission" date="2019-07" db="EMBL/GenBank/DDBJ databases">
        <authorList>
            <person name="Jastrzebski P J."/>
            <person name="Paukszto L."/>
            <person name="Jastrzebski P J."/>
        </authorList>
    </citation>
    <scope>NUCLEOTIDE SEQUENCE [LARGE SCALE GENOMIC DNA]</scope>
    <source>
        <strain evidence="4 6">WMS-il1</strain>
    </source>
</reference>
<dbReference type="Proteomes" id="UP000274504">
    <property type="component" value="Unassembled WGS sequence"/>
</dbReference>
<sequence length="264" mass="28961">MESLLIFLAVATAVATAYQIPYYIFMDCYDPICRLNDMYGFHCKNGLCSYVCTAGGCRSDGLPSRSMLSSSNLIFYGCENPVCVMDGFHGYGCIDGACQFICSDSGCYEGTRLNPQSRKTKRSKKKKVAEKHAKLQGEIGSRERGEEEDKAIEKTTTLELVIKTTTAEPLSTTDKITVAKVGSEDPTDGTQITIPTLKVNDTTHLSATMVKQPETSENNSENSKEAPESRSEEKKKQVGQPSKRAESETAEAKKENKKGKSTKN</sequence>
<feature type="signal peptide" evidence="2">
    <location>
        <begin position="1"/>
        <end position="17"/>
    </location>
</feature>
<evidence type="ECO:0000313" key="4">
    <source>
        <dbReference type="EMBL" id="VUZ43323.1"/>
    </source>
</evidence>
<evidence type="ECO:0000313" key="3">
    <source>
        <dbReference type="EMBL" id="VDL61996.1"/>
    </source>
</evidence>
<dbReference type="WBParaSite" id="HDID_0000961301-mRNA-1">
    <property type="protein sequence ID" value="HDID_0000961301-mRNA-1"/>
    <property type="gene ID" value="HDID_0000961301"/>
</dbReference>
<evidence type="ECO:0000256" key="1">
    <source>
        <dbReference type="SAM" id="MobiDB-lite"/>
    </source>
</evidence>
<reference evidence="3 5" key="2">
    <citation type="submission" date="2018-11" db="EMBL/GenBank/DDBJ databases">
        <authorList>
            <consortium name="Pathogen Informatics"/>
        </authorList>
    </citation>
    <scope>NUCLEOTIDE SEQUENCE [LARGE SCALE GENOMIC DNA]</scope>
</reference>
<dbReference type="EMBL" id="UYSG01011342">
    <property type="protein sequence ID" value="VDL61996.1"/>
    <property type="molecule type" value="Genomic_DNA"/>
</dbReference>
<name>A0A0R3SVK3_HYMDI</name>
<evidence type="ECO:0000313" key="6">
    <source>
        <dbReference type="Proteomes" id="UP000321570"/>
    </source>
</evidence>
<feature type="compositionally biased region" description="Basic and acidic residues" evidence="1">
    <location>
        <begin position="243"/>
        <end position="254"/>
    </location>
</feature>
<reference evidence="7" key="1">
    <citation type="submission" date="2017-02" db="UniProtKB">
        <authorList>
            <consortium name="WormBaseParasite"/>
        </authorList>
    </citation>
    <scope>IDENTIFICATION</scope>
</reference>
<proteinExistence type="predicted"/>
<keyword evidence="6" id="KW-1185">Reference proteome</keyword>
<accession>A0A0R3SVK3</accession>
<feature type="compositionally biased region" description="Basic residues" evidence="1">
    <location>
        <begin position="255"/>
        <end position="264"/>
    </location>
</feature>
<protein>
    <submittedName>
        <fullName evidence="7">EB domain-containing protein</fullName>
    </submittedName>
</protein>
<keyword evidence="2" id="KW-0732">Signal</keyword>
<feature type="compositionally biased region" description="Basic and acidic residues" evidence="1">
    <location>
        <begin position="222"/>
        <end position="236"/>
    </location>
</feature>
<feature type="compositionally biased region" description="Polar residues" evidence="1">
    <location>
        <begin position="188"/>
        <end position="200"/>
    </location>
</feature>
<feature type="region of interest" description="Disordered" evidence="1">
    <location>
        <begin position="209"/>
        <end position="264"/>
    </location>
</feature>
<evidence type="ECO:0000313" key="5">
    <source>
        <dbReference type="Proteomes" id="UP000274504"/>
    </source>
</evidence>
<gene>
    <name evidence="3" type="ORF">HDID_LOCUS9611</name>
    <name evidence="4" type="ORF">WMSIL1_LOCUS4115</name>
</gene>
<evidence type="ECO:0000313" key="7">
    <source>
        <dbReference type="WBParaSite" id="HDID_0000961301-mRNA-1"/>
    </source>
</evidence>
<dbReference type="Proteomes" id="UP000321570">
    <property type="component" value="Unassembled WGS sequence"/>
</dbReference>
<feature type="compositionally biased region" description="Basic and acidic residues" evidence="1">
    <location>
        <begin position="130"/>
        <end position="152"/>
    </location>
</feature>
<feature type="compositionally biased region" description="Basic residues" evidence="1">
    <location>
        <begin position="118"/>
        <end position="129"/>
    </location>
</feature>
<dbReference type="EMBL" id="CABIJS010000111">
    <property type="protein sequence ID" value="VUZ43323.1"/>
    <property type="molecule type" value="Genomic_DNA"/>
</dbReference>